<evidence type="ECO:0000256" key="3">
    <source>
        <dbReference type="ARBA" id="ARBA00022989"/>
    </source>
</evidence>
<gene>
    <name evidence="6" type="ORF">R77560_04006</name>
</gene>
<evidence type="ECO:0000256" key="2">
    <source>
        <dbReference type="ARBA" id="ARBA00022692"/>
    </source>
</evidence>
<feature type="transmembrane region" description="Helical" evidence="5">
    <location>
        <begin position="12"/>
        <end position="29"/>
    </location>
</feature>
<accession>A0AAD2F2A3</accession>
<evidence type="ECO:0000256" key="4">
    <source>
        <dbReference type="ARBA" id="ARBA00023136"/>
    </source>
</evidence>
<reference evidence="6" key="1">
    <citation type="submission" date="2023-07" db="EMBL/GenBank/DDBJ databases">
        <authorList>
            <person name="Peeters C."/>
        </authorList>
    </citation>
    <scope>NUCLEOTIDE SEQUENCE</scope>
    <source>
        <strain evidence="6">R-77560</strain>
    </source>
</reference>
<dbReference type="Proteomes" id="UP001189756">
    <property type="component" value="Unassembled WGS sequence"/>
</dbReference>
<evidence type="ECO:0000313" key="7">
    <source>
        <dbReference type="Proteomes" id="UP001189756"/>
    </source>
</evidence>
<evidence type="ECO:0000313" key="6">
    <source>
        <dbReference type="EMBL" id="CAJ0804029.1"/>
    </source>
</evidence>
<dbReference type="AlphaFoldDB" id="A0AAD2F2A3"/>
<dbReference type="EMBL" id="CATZAZ010000011">
    <property type="protein sequence ID" value="CAJ0804029.1"/>
    <property type="molecule type" value="Genomic_DNA"/>
</dbReference>
<dbReference type="InterPro" id="IPR007318">
    <property type="entry name" value="Phopholipid_MeTrfase"/>
</dbReference>
<keyword evidence="4 5" id="KW-0472">Membrane</keyword>
<feature type="transmembrane region" description="Helical" evidence="5">
    <location>
        <begin position="49"/>
        <end position="73"/>
    </location>
</feature>
<feature type="transmembrane region" description="Helical" evidence="5">
    <location>
        <begin position="94"/>
        <end position="118"/>
    </location>
</feature>
<protein>
    <recommendedName>
        <fullName evidence="8">Isoprenylcysteine carboxyl methyltransferase</fullName>
    </recommendedName>
</protein>
<keyword evidence="3 5" id="KW-1133">Transmembrane helix</keyword>
<dbReference type="PANTHER" id="PTHR12714:SF9">
    <property type="entry name" value="PROTEIN-S-ISOPRENYLCYSTEINE O-METHYLTRANSFERASE"/>
    <property type="match status" value="1"/>
</dbReference>
<proteinExistence type="predicted"/>
<dbReference type="PANTHER" id="PTHR12714">
    <property type="entry name" value="PROTEIN-S ISOPRENYLCYSTEINE O-METHYLTRANSFERASE"/>
    <property type="match status" value="1"/>
</dbReference>
<evidence type="ECO:0000256" key="5">
    <source>
        <dbReference type="SAM" id="Phobius"/>
    </source>
</evidence>
<evidence type="ECO:0000256" key="1">
    <source>
        <dbReference type="ARBA" id="ARBA00004127"/>
    </source>
</evidence>
<name>A0AAD2F2A3_9RALS</name>
<dbReference type="Pfam" id="PF04191">
    <property type="entry name" value="PEMT"/>
    <property type="match status" value="1"/>
</dbReference>
<comment type="caution">
    <text evidence="6">The sequence shown here is derived from an EMBL/GenBank/DDBJ whole genome shotgun (WGS) entry which is preliminary data.</text>
</comment>
<feature type="transmembrane region" description="Helical" evidence="5">
    <location>
        <begin position="158"/>
        <end position="179"/>
    </location>
</feature>
<evidence type="ECO:0008006" key="8">
    <source>
        <dbReference type="Google" id="ProtNLM"/>
    </source>
</evidence>
<organism evidence="6 7">
    <name type="scientific">Ralstonia thomasii</name>
    <dbReference type="NCBI Taxonomy" id="3058596"/>
    <lineage>
        <taxon>Bacteria</taxon>
        <taxon>Pseudomonadati</taxon>
        <taxon>Pseudomonadota</taxon>
        <taxon>Betaproteobacteria</taxon>
        <taxon>Burkholderiales</taxon>
        <taxon>Burkholderiaceae</taxon>
        <taxon>Ralstonia</taxon>
    </lineage>
</organism>
<keyword evidence="2 5" id="KW-0812">Transmembrane</keyword>
<dbReference type="Gene3D" id="1.20.120.1630">
    <property type="match status" value="1"/>
</dbReference>
<comment type="subcellular location">
    <subcellularLocation>
        <location evidence="1">Endomembrane system</location>
        <topology evidence="1">Multi-pass membrane protein</topology>
    </subcellularLocation>
</comment>
<dbReference type="GO" id="GO:0012505">
    <property type="term" value="C:endomembrane system"/>
    <property type="evidence" value="ECO:0007669"/>
    <property type="project" value="UniProtKB-SubCell"/>
</dbReference>
<sequence>MDDMNSFSAHYGHWGLVVVLVVVVSWILYRYAAPHSWREWTGAGLVQAFVIALYAEMYGFPLTIYLLTGFLGIDIPLSEYSGHLWATLLGYGPLGAIVEMMLGGIFILLGIILLIWGWTTVYRASREGSLAQNGPYELIRHPQYTGIMLAVFGQVVHWPTLITVALFPLIVLVYVRLAWKEEQDLVRRFGAAYEAYRKDVPMFLPGVRQWKQLFSTLAD</sequence>
<dbReference type="GO" id="GO:0016740">
    <property type="term" value="F:transferase activity"/>
    <property type="evidence" value="ECO:0007669"/>
    <property type="project" value="UniProtKB-ARBA"/>
</dbReference>